<evidence type="ECO:0000256" key="4">
    <source>
        <dbReference type="ARBA" id="ARBA00023002"/>
    </source>
</evidence>
<comment type="similarity">
    <text evidence="1 5">Belongs to the FMO family.</text>
</comment>
<dbReference type="InterPro" id="IPR050346">
    <property type="entry name" value="FMO-like"/>
</dbReference>
<dbReference type="Proteomes" id="UP000823749">
    <property type="component" value="Chromosome 3"/>
</dbReference>
<dbReference type="InterPro" id="IPR036188">
    <property type="entry name" value="FAD/NAD-bd_sf"/>
</dbReference>
<dbReference type="InterPro" id="IPR020946">
    <property type="entry name" value="Flavin_mOase-like"/>
</dbReference>
<name>A0AAV6L4C8_9ERIC</name>
<dbReference type="EMBL" id="JACTNZ010000003">
    <property type="protein sequence ID" value="KAG5559520.1"/>
    <property type="molecule type" value="Genomic_DNA"/>
</dbReference>
<comment type="caution">
    <text evidence="6">The sequence shown here is derived from an EMBL/GenBank/DDBJ whole genome shotgun (WGS) entry which is preliminary data.</text>
</comment>
<protein>
    <recommendedName>
        <fullName evidence="5">Flavin-containing monooxygenase</fullName>
        <ecNumber evidence="5">1.-.-.-</ecNumber>
    </recommendedName>
</protein>
<evidence type="ECO:0000313" key="6">
    <source>
        <dbReference type="EMBL" id="KAG5559520.1"/>
    </source>
</evidence>
<gene>
    <name evidence="6" type="ORF">RHGRI_009147</name>
</gene>
<evidence type="ECO:0000313" key="7">
    <source>
        <dbReference type="Proteomes" id="UP000823749"/>
    </source>
</evidence>
<keyword evidence="7" id="KW-1185">Reference proteome</keyword>
<keyword evidence="3 5" id="KW-0274">FAD</keyword>
<dbReference type="PROSITE" id="PS51257">
    <property type="entry name" value="PROKAR_LIPOPROTEIN"/>
    <property type="match status" value="1"/>
</dbReference>
<dbReference type="GO" id="GO:0004499">
    <property type="term" value="F:N,N-dimethylaniline monooxygenase activity"/>
    <property type="evidence" value="ECO:0007669"/>
    <property type="project" value="InterPro"/>
</dbReference>
<sequence>MEKRVAIIGAGISGLLACKYTAEKGFRPVVFEAQPTIGGVWAQTMESTKLQTPKHAFQFSDMPWPNSVRDLYPTHTQVMEYVESYARHFNLLPSIRFECEVIGMDFVGVSEEEMELWDLWGGNGRPFSSRCKWQL</sequence>
<dbReference type="FunFam" id="3.50.50.60:FF:000403">
    <property type="entry name" value="Flavin-containing monooxygenase"/>
    <property type="match status" value="1"/>
</dbReference>
<organism evidence="6 7">
    <name type="scientific">Rhododendron griersonianum</name>
    <dbReference type="NCBI Taxonomy" id="479676"/>
    <lineage>
        <taxon>Eukaryota</taxon>
        <taxon>Viridiplantae</taxon>
        <taxon>Streptophyta</taxon>
        <taxon>Embryophyta</taxon>
        <taxon>Tracheophyta</taxon>
        <taxon>Spermatophyta</taxon>
        <taxon>Magnoliopsida</taxon>
        <taxon>eudicotyledons</taxon>
        <taxon>Gunneridae</taxon>
        <taxon>Pentapetalae</taxon>
        <taxon>asterids</taxon>
        <taxon>Ericales</taxon>
        <taxon>Ericaceae</taxon>
        <taxon>Ericoideae</taxon>
        <taxon>Rhodoreae</taxon>
        <taxon>Rhododendron</taxon>
    </lineage>
</organism>
<dbReference type="PRINTS" id="PR00419">
    <property type="entry name" value="ADXRDTASE"/>
</dbReference>
<dbReference type="EC" id="1.-.-.-" evidence="5"/>
<dbReference type="PANTHER" id="PTHR23023">
    <property type="entry name" value="DIMETHYLANILINE MONOOXYGENASE"/>
    <property type="match status" value="1"/>
</dbReference>
<keyword evidence="5" id="KW-0503">Monooxygenase</keyword>
<dbReference type="Pfam" id="PF00743">
    <property type="entry name" value="FMO-like"/>
    <property type="match status" value="1"/>
</dbReference>
<evidence type="ECO:0000256" key="1">
    <source>
        <dbReference type="ARBA" id="ARBA00009183"/>
    </source>
</evidence>
<reference evidence="6" key="1">
    <citation type="submission" date="2020-08" db="EMBL/GenBank/DDBJ databases">
        <title>Plant Genome Project.</title>
        <authorList>
            <person name="Zhang R.-G."/>
        </authorList>
    </citation>
    <scope>NUCLEOTIDE SEQUENCE</scope>
    <source>
        <strain evidence="6">WSP0</strain>
        <tissue evidence="6">Leaf</tissue>
    </source>
</reference>
<evidence type="ECO:0000256" key="2">
    <source>
        <dbReference type="ARBA" id="ARBA00022630"/>
    </source>
</evidence>
<proteinExistence type="inferred from homology"/>
<dbReference type="GO" id="GO:0050660">
    <property type="term" value="F:flavin adenine dinucleotide binding"/>
    <property type="evidence" value="ECO:0007669"/>
    <property type="project" value="InterPro"/>
</dbReference>
<dbReference type="SUPFAM" id="SSF51905">
    <property type="entry name" value="FAD/NAD(P)-binding domain"/>
    <property type="match status" value="1"/>
</dbReference>
<dbReference type="AlphaFoldDB" id="A0AAV6L4C8"/>
<keyword evidence="4 5" id="KW-0560">Oxidoreductase</keyword>
<dbReference type="Gene3D" id="3.50.50.60">
    <property type="entry name" value="FAD/NAD(P)-binding domain"/>
    <property type="match status" value="1"/>
</dbReference>
<comment type="cofactor">
    <cofactor evidence="5">
        <name>FAD</name>
        <dbReference type="ChEBI" id="CHEBI:57692"/>
    </cofactor>
</comment>
<accession>A0AAV6L4C8</accession>
<keyword evidence="2 5" id="KW-0285">Flavoprotein</keyword>
<evidence type="ECO:0000256" key="5">
    <source>
        <dbReference type="RuleBase" id="RU361177"/>
    </source>
</evidence>
<evidence type="ECO:0000256" key="3">
    <source>
        <dbReference type="ARBA" id="ARBA00022827"/>
    </source>
</evidence>
<dbReference type="GO" id="GO:0050661">
    <property type="term" value="F:NADP binding"/>
    <property type="evidence" value="ECO:0007669"/>
    <property type="project" value="InterPro"/>
</dbReference>